<name>A0A7T9Z6S7_9GAMM</name>
<gene>
    <name evidence="2" type="ORF">I6I53_03580</name>
</gene>
<feature type="transmembrane region" description="Helical" evidence="1">
    <location>
        <begin position="105"/>
        <end position="130"/>
    </location>
</feature>
<organism evidence="2 3">
    <name type="scientific">Acinetobacter ursingii</name>
    <dbReference type="NCBI Taxonomy" id="108980"/>
    <lineage>
        <taxon>Bacteria</taxon>
        <taxon>Pseudomonadati</taxon>
        <taxon>Pseudomonadota</taxon>
        <taxon>Gammaproteobacteria</taxon>
        <taxon>Moraxellales</taxon>
        <taxon>Moraxellaceae</taxon>
        <taxon>Acinetobacter</taxon>
    </lineage>
</organism>
<keyword evidence="1" id="KW-1133">Transmembrane helix</keyword>
<feature type="transmembrane region" description="Helical" evidence="1">
    <location>
        <begin position="65"/>
        <end position="85"/>
    </location>
</feature>
<reference evidence="2 3" key="1">
    <citation type="submission" date="2021-01" db="EMBL/GenBank/DDBJ databases">
        <title>FDA dAtabase for Regulatory Grade micrObial Sequences (FDA-ARGOS): Supporting development and validation of Infectious Disease Dx tests.</title>
        <authorList>
            <person name="Sproer C."/>
            <person name="Gronow S."/>
            <person name="Severitt S."/>
            <person name="Schroder I."/>
            <person name="Tallon L."/>
            <person name="Sadzewicz L."/>
            <person name="Zhao X."/>
            <person name="Boylan J."/>
            <person name="Ott S."/>
            <person name="Bowen H."/>
            <person name="Vavikolanu K."/>
            <person name="Mehta A."/>
            <person name="Aluvathingal J."/>
            <person name="Nadendla S."/>
            <person name="Lowell S."/>
            <person name="Myers T."/>
            <person name="Yan Y."/>
            <person name="Sichtig H."/>
        </authorList>
    </citation>
    <scope>NUCLEOTIDE SEQUENCE [LARGE SCALE GENOMIC DNA]</scope>
    <source>
        <strain evidence="2 3">FDAARGOS_1096</strain>
    </source>
</reference>
<proteinExistence type="predicted"/>
<evidence type="ECO:0000256" key="1">
    <source>
        <dbReference type="SAM" id="Phobius"/>
    </source>
</evidence>
<dbReference type="Proteomes" id="UP000595320">
    <property type="component" value="Chromosome"/>
</dbReference>
<evidence type="ECO:0000313" key="2">
    <source>
        <dbReference type="EMBL" id="QQT86877.1"/>
    </source>
</evidence>
<dbReference type="RefSeq" id="WP_017400550.1">
    <property type="nucleotide sequence ID" value="NZ_AP018824.1"/>
</dbReference>
<keyword evidence="1" id="KW-0812">Transmembrane</keyword>
<dbReference type="AlphaFoldDB" id="A0A7T9Z6S7"/>
<protein>
    <submittedName>
        <fullName evidence="2">Uncharacterized protein</fullName>
    </submittedName>
</protein>
<sequence>MTNNSVSVGHSNTGNVCGGNLTINHSLPCKNGDGMLSYEDYQRFPYCNQCISSFRNQTFFRYQKHAIAICWVIFALVIGGFYFIMGRLPNFAGIMFQKHNLMEPLIPLMSTLILCLVIFCLGRVYAIFLAKKYINQNLSYH</sequence>
<evidence type="ECO:0000313" key="3">
    <source>
        <dbReference type="Proteomes" id="UP000595320"/>
    </source>
</evidence>
<accession>A0A7T9Z6S7</accession>
<keyword evidence="1" id="KW-0472">Membrane</keyword>
<dbReference type="EMBL" id="CP068176">
    <property type="protein sequence ID" value="QQT86877.1"/>
    <property type="molecule type" value="Genomic_DNA"/>
</dbReference>